<dbReference type="RefSeq" id="WP_015670145.1">
    <property type="nucleotide sequence ID" value="NC_020453.1"/>
</dbReference>
<evidence type="ECO:0000313" key="2">
    <source>
        <dbReference type="Proteomes" id="UP000011841"/>
    </source>
</evidence>
<evidence type="ECO:0000313" key="1">
    <source>
        <dbReference type="EMBL" id="BAM93073.1"/>
    </source>
</evidence>
<dbReference type="eggNOG" id="COG3926">
    <property type="taxonomic scope" value="Bacteria"/>
</dbReference>
<dbReference type="EMBL" id="AP012603">
    <property type="protein sequence ID" value="BAM93073.1"/>
    <property type="molecule type" value="Genomic_DNA"/>
</dbReference>
<dbReference type="Proteomes" id="UP000011841">
    <property type="component" value="Chromosome"/>
</dbReference>
<organism evidence="1 2">
    <name type="scientific">Bradyrhizobium oligotrophicum S58</name>
    <dbReference type="NCBI Taxonomy" id="1245469"/>
    <lineage>
        <taxon>Bacteria</taxon>
        <taxon>Pseudomonadati</taxon>
        <taxon>Pseudomonadota</taxon>
        <taxon>Alphaproteobacteria</taxon>
        <taxon>Hyphomicrobiales</taxon>
        <taxon>Nitrobacteraceae</taxon>
        <taxon>Bradyrhizobium</taxon>
    </lineage>
</organism>
<dbReference type="AlphaFoldDB" id="M4ZGZ9"/>
<accession>M4ZGZ9</accession>
<dbReference type="NCBIfam" id="TIGR02594">
    <property type="entry name" value="TIGR02594 family protein"/>
    <property type="match status" value="1"/>
</dbReference>
<dbReference type="HOGENOM" id="CLU_1567703_0_0_5"/>
<dbReference type="PATRIC" id="fig|1245469.3.peg.7265"/>
<sequence>MPTANGTTTNGQPKWLANGLKDLGFHETGNNRGIKKFIDQAHCGSEGDPWCAIWTNAKLEQSGVPGTRSPSSQSFRTNKNFVKLEKPALGAIAVYTRGKPNSGLGHVGFYMGETRSQVLTLGGNESDAVREQFEPKTRLVGYFWPKSVELPKLGAVKVASEDGHPVGSND</sequence>
<name>M4ZGZ9_9BRAD</name>
<protein>
    <recommendedName>
        <fullName evidence="3">Peptidase C51 domain-containing protein</fullName>
    </recommendedName>
</protein>
<dbReference type="GeneID" id="301820770"/>
<proteinExistence type="predicted"/>
<dbReference type="OrthoDB" id="8219583at2"/>
<reference evidence="1 2" key="1">
    <citation type="journal article" date="2013" name="Appl. Environ. Microbiol.">
        <title>Genome analysis suggests that the soil oligotrophic bacterium Agromonas oligotrophica (Bradyrhizobium oligotrophicum) is a nitrogen-fixing symbiont of Aeschynomene indica.</title>
        <authorList>
            <person name="Okubo T."/>
            <person name="Fukushima S."/>
            <person name="Itakura M."/>
            <person name="Oshima K."/>
            <person name="Longtonglang A."/>
            <person name="Teaumroong N."/>
            <person name="Mitsui H."/>
            <person name="Hattori M."/>
            <person name="Hattori R."/>
            <person name="Hattori T."/>
            <person name="Minamisawa K."/>
        </authorList>
    </citation>
    <scope>NUCLEOTIDE SEQUENCE [LARGE SCALE GENOMIC DNA]</scope>
    <source>
        <strain evidence="1 2">S58</strain>
    </source>
</reference>
<dbReference type="KEGG" id="aol:S58_71080"/>
<keyword evidence="2" id="KW-1185">Reference proteome</keyword>
<evidence type="ECO:0008006" key="3">
    <source>
        <dbReference type="Google" id="ProtNLM"/>
    </source>
</evidence>
<gene>
    <name evidence="1" type="ORF">S58_71080</name>
</gene>
<dbReference type="InterPro" id="IPR013423">
    <property type="entry name" value="CHP02594"/>
</dbReference>